<gene>
    <name evidence="9" type="ORF">LIER_29948</name>
</gene>
<evidence type="ECO:0000256" key="6">
    <source>
        <dbReference type="ARBA" id="ARBA00023242"/>
    </source>
</evidence>
<evidence type="ECO:0000256" key="8">
    <source>
        <dbReference type="SAM" id="MobiDB-lite"/>
    </source>
</evidence>
<evidence type="ECO:0000256" key="7">
    <source>
        <dbReference type="RuleBase" id="RU367160"/>
    </source>
</evidence>
<keyword evidence="4 7" id="KW-0238">DNA-binding</keyword>
<evidence type="ECO:0000256" key="4">
    <source>
        <dbReference type="ARBA" id="ARBA00023125"/>
    </source>
</evidence>
<evidence type="ECO:0000256" key="2">
    <source>
        <dbReference type="ARBA" id="ARBA00007911"/>
    </source>
</evidence>
<keyword evidence="3 7" id="KW-0805">Transcription regulation</keyword>
<evidence type="ECO:0000256" key="3">
    <source>
        <dbReference type="ARBA" id="ARBA00023015"/>
    </source>
</evidence>
<dbReference type="PANTHER" id="PTHR31421">
    <property type="entry name" value="PROTEIN BASIC PENTACYSTEINE3"/>
    <property type="match status" value="1"/>
</dbReference>
<dbReference type="GO" id="GO:0009723">
    <property type="term" value="P:response to ethylene"/>
    <property type="evidence" value="ECO:0007669"/>
    <property type="project" value="TreeGrafter"/>
</dbReference>
<name>A0AAV3RP69_LITER</name>
<feature type="region of interest" description="Disordered" evidence="8">
    <location>
        <begin position="145"/>
        <end position="195"/>
    </location>
</feature>
<comment type="caution">
    <text evidence="9">The sequence shown here is derived from an EMBL/GenBank/DDBJ whole genome shotgun (WGS) entry which is preliminary data.</text>
</comment>
<keyword evidence="10" id="KW-1185">Reference proteome</keyword>
<sequence>MDDVGHHENGRHKPPHGQWLMQHQPSMKQIMAIMAERDAAIQERNLALSEKKAALGERDMAILQRDSAIAERNNAIMERDNAIATLQYRENSMNGGTISPCLPRCQMARRGVVKHAPQPQQHVHHQPHMAEASYHTRDLHVNDTEPILSAPSEPEKSKRTKRTKEAKATTPTKRAPKSTKKVKREGEDLNKSFGKSHEWKGNELLGESADDLNRQLLLSSPDWKNQDLGLNQVAFDGSTMPVPVCSCTGDLRPCYKWGNGGWQSSCCTNNLSMYPLPAVPNKRHARIGGRKMSGSAFNKLLSRLAAEGHDLSNPVDLKEHWAKHGTNRYITIK</sequence>
<dbReference type="EMBL" id="BAABME010010491">
    <property type="protein sequence ID" value="GAA0179233.1"/>
    <property type="molecule type" value="Genomic_DNA"/>
</dbReference>
<comment type="similarity">
    <text evidence="2 7">Belongs to the BBR/BPC family.</text>
</comment>
<dbReference type="AlphaFoldDB" id="A0AAV3RP69"/>
<dbReference type="InterPro" id="IPR010409">
    <property type="entry name" value="GAGA-bd_tscrpt_act"/>
</dbReference>
<feature type="compositionally biased region" description="Basic and acidic residues" evidence="8">
    <location>
        <begin position="153"/>
        <end position="167"/>
    </location>
</feature>
<evidence type="ECO:0000313" key="9">
    <source>
        <dbReference type="EMBL" id="GAA0179233.1"/>
    </source>
</evidence>
<feature type="compositionally biased region" description="Basic and acidic residues" evidence="8">
    <location>
        <begin position="184"/>
        <end position="195"/>
    </location>
</feature>
<dbReference type="Proteomes" id="UP001454036">
    <property type="component" value="Unassembled WGS sequence"/>
</dbReference>
<accession>A0AAV3RP69</accession>
<keyword evidence="6 7" id="KW-0539">Nucleus</keyword>
<dbReference type="PANTHER" id="PTHR31421:SF2">
    <property type="entry name" value="PROTEIN BASIC PENTACYSTEINE6"/>
    <property type="match status" value="1"/>
</dbReference>
<feature type="compositionally biased region" description="Basic residues" evidence="8">
    <location>
        <begin position="174"/>
        <end position="183"/>
    </location>
</feature>
<evidence type="ECO:0000256" key="1">
    <source>
        <dbReference type="ARBA" id="ARBA00004123"/>
    </source>
</evidence>
<reference evidence="9 10" key="1">
    <citation type="submission" date="2024-01" db="EMBL/GenBank/DDBJ databases">
        <title>The complete chloroplast genome sequence of Lithospermum erythrorhizon: insights into the phylogenetic relationship among Boraginaceae species and the maternal lineages of purple gromwells.</title>
        <authorList>
            <person name="Okada T."/>
            <person name="Watanabe K."/>
        </authorList>
    </citation>
    <scope>NUCLEOTIDE SEQUENCE [LARGE SCALE GENOMIC DNA]</scope>
</reference>
<dbReference type="GO" id="GO:0003700">
    <property type="term" value="F:DNA-binding transcription factor activity"/>
    <property type="evidence" value="ECO:0007669"/>
    <property type="project" value="UniProtKB-UniRule"/>
</dbReference>
<proteinExistence type="inferred from homology"/>
<dbReference type="GO" id="GO:0005634">
    <property type="term" value="C:nucleus"/>
    <property type="evidence" value="ECO:0007669"/>
    <property type="project" value="UniProtKB-SubCell"/>
</dbReference>
<dbReference type="Pfam" id="PF06217">
    <property type="entry name" value="GAGA_bind"/>
    <property type="match status" value="1"/>
</dbReference>
<dbReference type="SMART" id="SM01226">
    <property type="entry name" value="GAGA_bind"/>
    <property type="match status" value="1"/>
</dbReference>
<organism evidence="9 10">
    <name type="scientific">Lithospermum erythrorhizon</name>
    <name type="common">Purple gromwell</name>
    <name type="synonym">Lithospermum officinale var. erythrorhizon</name>
    <dbReference type="NCBI Taxonomy" id="34254"/>
    <lineage>
        <taxon>Eukaryota</taxon>
        <taxon>Viridiplantae</taxon>
        <taxon>Streptophyta</taxon>
        <taxon>Embryophyta</taxon>
        <taxon>Tracheophyta</taxon>
        <taxon>Spermatophyta</taxon>
        <taxon>Magnoliopsida</taxon>
        <taxon>eudicotyledons</taxon>
        <taxon>Gunneridae</taxon>
        <taxon>Pentapetalae</taxon>
        <taxon>asterids</taxon>
        <taxon>lamiids</taxon>
        <taxon>Boraginales</taxon>
        <taxon>Boraginaceae</taxon>
        <taxon>Boraginoideae</taxon>
        <taxon>Lithospermeae</taxon>
        <taxon>Lithospermum</taxon>
    </lineage>
</organism>
<protein>
    <recommendedName>
        <fullName evidence="7">GAGA-binding transcriptional activator</fullName>
    </recommendedName>
</protein>
<evidence type="ECO:0000256" key="5">
    <source>
        <dbReference type="ARBA" id="ARBA00023163"/>
    </source>
</evidence>
<comment type="subcellular location">
    <subcellularLocation>
        <location evidence="1 7">Nucleus</location>
    </subcellularLocation>
</comment>
<comment type="function">
    <text evidence="7">Transcriptional regulator that specifically binds to GA-rich elements (GAGA-repeats) present in regulatory sequences of genes involved in developmental processes.</text>
</comment>
<evidence type="ECO:0000313" key="10">
    <source>
        <dbReference type="Proteomes" id="UP001454036"/>
    </source>
</evidence>
<keyword evidence="5 7" id="KW-0804">Transcription</keyword>
<dbReference type="GO" id="GO:0043565">
    <property type="term" value="F:sequence-specific DNA binding"/>
    <property type="evidence" value="ECO:0007669"/>
    <property type="project" value="TreeGrafter"/>
</dbReference>